<organism evidence="1 2">
    <name type="scientific">Caballeronia udeis</name>
    <dbReference type="NCBI Taxonomy" id="1232866"/>
    <lineage>
        <taxon>Bacteria</taxon>
        <taxon>Pseudomonadati</taxon>
        <taxon>Pseudomonadota</taxon>
        <taxon>Betaproteobacteria</taxon>
        <taxon>Burkholderiales</taxon>
        <taxon>Burkholderiaceae</taxon>
        <taxon>Caballeronia</taxon>
    </lineage>
</organism>
<proteinExistence type="predicted"/>
<dbReference type="AlphaFoldDB" id="A0A158GK07"/>
<evidence type="ECO:0000313" key="2">
    <source>
        <dbReference type="Proteomes" id="UP000054683"/>
    </source>
</evidence>
<reference evidence="1 2" key="1">
    <citation type="submission" date="2016-01" db="EMBL/GenBank/DDBJ databases">
        <authorList>
            <person name="Oliw E.H."/>
        </authorList>
    </citation>
    <scope>NUCLEOTIDE SEQUENCE [LARGE SCALE GENOMIC DNA]</scope>
    <source>
        <strain evidence="1">LMG 27134</strain>
    </source>
</reference>
<name>A0A158GK07_9BURK</name>
<gene>
    <name evidence="1" type="ORF">AWB69_02768</name>
</gene>
<protein>
    <submittedName>
        <fullName evidence="1">Uncharacterized protein</fullName>
    </submittedName>
</protein>
<evidence type="ECO:0000313" key="1">
    <source>
        <dbReference type="EMBL" id="SAL32141.1"/>
    </source>
</evidence>
<dbReference type="EMBL" id="FCOK02000015">
    <property type="protein sequence ID" value="SAL32141.1"/>
    <property type="molecule type" value="Genomic_DNA"/>
</dbReference>
<dbReference type="Proteomes" id="UP000054683">
    <property type="component" value="Unassembled WGS sequence"/>
</dbReference>
<accession>A0A158GK07</accession>
<sequence>MFLCKLIAKLNVNQAPNAAPHHGIAGRRVVGPCKVTTELRKLDEAGGGARVVRGVSLTIRSRSSTSVCVRANWAGAWAAHRLSMVSQKIRQLRIQNTEMRLAKRSAVRNFDSSVSPDFRILWKVSIFQRIAYQSSFSMASARDLIDRSVINFHSSEADRRERSFPEHE</sequence>